<organism evidence="1 2">
    <name type="scientific">Tetraparma gracilis</name>
    <dbReference type="NCBI Taxonomy" id="2962635"/>
    <lineage>
        <taxon>Eukaryota</taxon>
        <taxon>Sar</taxon>
        <taxon>Stramenopiles</taxon>
        <taxon>Ochrophyta</taxon>
        <taxon>Bolidophyceae</taxon>
        <taxon>Parmales</taxon>
        <taxon>Triparmaceae</taxon>
        <taxon>Tetraparma</taxon>
    </lineage>
</organism>
<protein>
    <submittedName>
        <fullName evidence="1">Uncharacterized protein</fullName>
    </submittedName>
</protein>
<name>A0ABQ6MVR0_9STRA</name>
<comment type="caution">
    <text evidence="1">The sequence shown here is derived from an EMBL/GenBank/DDBJ whole genome shotgun (WGS) entry which is preliminary data.</text>
</comment>
<dbReference type="EMBL" id="BRYB01003250">
    <property type="protein sequence ID" value="GMI33474.1"/>
    <property type="molecule type" value="Genomic_DNA"/>
</dbReference>
<feature type="non-terminal residue" evidence="1">
    <location>
        <position position="33"/>
    </location>
</feature>
<keyword evidence="2" id="KW-1185">Reference proteome</keyword>
<dbReference type="Proteomes" id="UP001165060">
    <property type="component" value="Unassembled WGS sequence"/>
</dbReference>
<reference evidence="1 2" key="1">
    <citation type="journal article" date="2023" name="Commun. Biol.">
        <title>Genome analysis of Parmales, the sister group of diatoms, reveals the evolutionary specialization of diatoms from phago-mixotrophs to photoautotrophs.</title>
        <authorList>
            <person name="Ban H."/>
            <person name="Sato S."/>
            <person name="Yoshikawa S."/>
            <person name="Yamada K."/>
            <person name="Nakamura Y."/>
            <person name="Ichinomiya M."/>
            <person name="Sato N."/>
            <person name="Blanc-Mathieu R."/>
            <person name="Endo H."/>
            <person name="Kuwata A."/>
            <person name="Ogata H."/>
        </authorList>
    </citation>
    <scope>NUCLEOTIDE SEQUENCE [LARGE SCALE GENOMIC DNA]</scope>
</reference>
<proteinExistence type="predicted"/>
<accession>A0ABQ6MVR0</accession>
<gene>
    <name evidence="1" type="ORF">TeGR_g9023</name>
</gene>
<evidence type="ECO:0000313" key="1">
    <source>
        <dbReference type="EMBL" id="GMI33474.1"/>
    </source>
</evidence>
<sequence length="33" mass="3703">MSSVMKKGLTIEAVTNVFESVKRVHLLAKEPEM</sequence>
<evidence type="ECO:0000313" key="2">
    <source>
        <dbReference type="Proteomes" id="UP001165060"/>
    </source>
</evidence>